<evidence type="ECO:0000313" key="6">
    <source>
        <dbReference type="Proteomes" id="UP000814176"/>
    </source>
</evidence>
<comment type="caution">
    <text evidence="5">The sequence shown here is derived from an EMBL/GenBank/DDBJ whole genome shotgun (WGS) entry which is preliminary data.</text>
</comment>
<keyword evidence="6" id="KW-1185">Reference proteome</keyword>
<evidence type="ECO:0000256" key="1">
    <source>
        <dbReference type="ARBA" id="ARBA00022527"/>
    </source>
</evidence>
<keyword evidence="1" id="KW-0808">Transferase</keyword>
<dbReference type="Proteomes" id="UP000814176">
    <property type="component" value="Unassembled WGS sequence"/>
</dbReference>
<evidence type="ECO:0000313" key="5">
    <source>
        <dbReference type="EMBL" id="KAH9834770.1"/>
    </source>
</evidence>
<evidence type="ECO:0000256" key="3">
    <source>
        <dbReference type="ARBA" id="ARBA00022840"/>
    </source>
</evidence>
<keyword evidence="1" id="KW-0723">Serine/threonine-protein kinase</keyword>
<feature type="non-terminal residue" evidence="5">
    <location>
        <position position="1"/>
    </location>
</feature>
<keyword evidence="3" id="KW-0067">ATP-binding</keyword>
<dbReference type="PANTHER" id="PTHR24055">
    <property type="entry name" value="MITOGEN-ACTIVATED PROTEIN KINASE"/>
    <property type="match status" value="1"/>
</dbReference>
<dbReference type="InterPro" id="IPR011009">
    <property type="entry name" value="Kinase-like_dom_sf"/>
</dbReference>
<proteinExistence type="predicted"/>
<feature type="domain" description="Protein kinase" evidence="4">
    <location>
        <begin position="1"/>
        <end position="182"/>
    </location>
</feature>
<dbReference type="InterPro" id="IPR000719">
    <property type="entry name" value="Prot_kinase_dom"/>
</dbReference>
<dbReference type="SUPFAM" id="SSF56112">
    <property type="entry name" value="Protein kinase-like (PK-like)"/>
    <property type="match status" value="1"/>
</dbReference>
<sequence>VHDFGQSYSIASPPNDYPGTAMNYLPPEMRFEGRAGLEADVWNLGCAIFEIRAGCPLFESFFGSDADILRQTVEVLGKLPDPWWGSFREHALWFEENGEPRSTQAQQSSGVLIPSSKSSIQARLHSIGTLDEPPSVDEGPMIEKPGSALDEEEIGLLGDLLVKMLRYRPEERMPMREVMCHP</sequence>
<dbReference type="PROSITE" id="PS50011">
    <property type="entry name" value="PROTEIN_KINASE_DOM"/>
    <property type="match status" value="1"/>
</dbReference>
<protein>
    <recommendedName>
        <fullName evidence="4">Protein kinase domain-containing protein</fullName>
    </recommendedName>
</protein>
<reference evidence="5 6" key="1">
    <citation type="journal article" date="2021" name="Environ. Microbiol.">
        <title>Gene family expansions and transcriptome signatures uncover fungal adaptations to wood decay.</title>
        <authorList>
            <person name="Hage H."/>
            <person name="Miyauchi S."/>
            <person name="Viragh M."/>
            <person name="Drula E."/>
            <person name="Min B."/>
            <person name="Chaduli D."/>
            <person name="Navarro D."/>
            <person name="Favel A."/>
            <person name="Norest M."/>
            <person name="Lesage-Meessen L."/>
            <person name="Balint B."/>
            <person name="Merenyi Z."/>
            <person name="de Eugenio L."/>
            <person name="Morin E."/>
            <person name="Martinez A.T."/>
            <person name="Baldrian P."/>
            <person name="Stursova M."/>
            <person name="Martinez M.J."/>
            <person name="Novotny C."/>
            <person name="Magnuson J.K."/>
            <person name="Spatafora J.W."/>
            <person name="Maurice S."/>
            <person name="Pangilinan J."/>
            <person name="Andreopoulos W."/>
            <person name="LaButti K."/>
            <person name="Hundley H."/>
            <person name="Na H."/>
            <person name="Kuo A."/>
            <person name="Barry K."/>
            <person name="Lipzen A."/>
            <person name="Henrissat B."/>
            <person name="Riley R."/>
            <person name="Ahrendt S."/>
            <person name="Nagy L.G."/>
            <person name="Grigoriev I.V."/>
            <person name="Martin F."/>
            <person name="Rosso M.N."/>
        </authorList>
    </citation>
    <scope>NUCLEOTIDE SEQUENCE [LARGE SCALE GENOMIC DNA]</scope>
    <source>
        <strain evidence="5 6">CIRM-BRFM 1785</strain>
    </source>
</reference>
<dbReference type="EMBL" id="JADCUA010000014">
    <property type="protein sequence ID" value="KAH9834770.1"/>
    <property type="molecule type" value="Genomic_DNA"/>
</dbReference>
<name>A0ABQ8KB77_9APHY</name>
<evidence type="ECO:0000256" key="2">
    <source>
        <dbReference type="ARBA" id="ARBA00022741"/>
    </source>
</evidence>
<dbReference type="GeneID" id="72001512"/>
<dbReference type="RefSeq" id="XP_047777256.1">
    <property type="nucleotide sequence ID" value="XM_047920780.1"/>
</dbReference>
<gene>
    <name evidence="5" type="ORF">C8Q71DRAFT_710987</name>
</gene>
<accession>A0ABQ8KB77</accession>
<keyword evidence="2" id="KW-0547">Nucleotide-binding</keyword>
<evidence type="ECO:0000259" key="4">
    <source>
        <dbReference type="PROSITE" id="PS50011"/>
    </source>
</evidence>
<keyword evidence="1" id="KW-0418">Kinase</keyword>
<dbReference type="Pfam" id="PF00069">
    <property type="entry name" value="Pkinase"/>
    <property type="match status" value="1"/>
</dbReference>
<organism evidence="5 6">
    <name type="scientific">Rhodofomes roseus</name>
    <dbReference type="NCBI Taxonomy" id="34475"/>
    <lineage>
        <taxon>Eukaryota</taxon>
        <taxon>Fungi</taxon>
        <taxon>Dikarya</taxon>
        <taxon>Basidiomycota</taxon>
        <taxon>Agaricomycotina</taxon>
        <taxon>Agaricomycetes</taxon>
        <taxon>Polyporales</taxon>
        <taxon>Rhodofomes</taxon>
    </lineage>
</organism>
<dbReference type="InterPro" id="IPR050117">
    <property type="entry name" value="MAPK"/>
</dbReference>
<dbReference type="Gene3D" id="1.10.510.10">
    <property type="entry name" value="Transferase(Phosphotransferase) domain 1"/>
    <property type="match status" value="1"/>
</dbReference>